<dbReference type="InterPro" id="IPR001810">
    <property type="entry name" value="F-box_dom"/>
</dbReference>
<sequence length="231" mass="26328">MSNTSSSSQLSTPPQQFGRIMAAQSMVPRGFLDLPGEIRNLIYDCICPDNHKAFRDSHENFWIGSIRELVHHFEGQKGLAQTCKQIRNEMLSRCSAQATWRAIFNVPDCYEFAYETTWPNGNLTSWTIMPGDISKLFLEINEDNEIYVYVERNAKAEALKARDLRGSGYACYFIGDHCVIWSLWGAERDKILTDKMRYILAECNNGADGLSVWGWREVIELAKDIATNLPS</sequence>
<name>A0A6A6T2T2_9PLEO</name>
<organism evidence="2 3">
    <name type="scientific">Lophiostoma macrostomum CBS 122681</name>
    <dbReference type="NCBI Taxonomy" id="1314788"/>
    <lineage>
        <taxon>Eukaryota</taxon>
        <taxon>Fungi</taxon>
        <taxon>Dikarya</taxon>
        <taxon>Ascomycota</taxon>
        <taxon>Pezizomycotina</taxon>
        <taxon>Dothideomycetes</taxon>
        <taxon>Pleosporomycetidae</taxon>
        <taxon>Pleosporales</taxon>
        <taxon>Lophiostomataceae</taxon>
        <taxon>Lophiostoma</taxon>
    </lineage>
</organism>
<protein>
    <recommendedName>
        <fullName evidence="1">F-box domain-containing protein</fullName>
    </recommendedName>
</protein>
<dbReference type="EMBL" id="MU004378">
    <property type="protein sequence ID" value="KAF2653617.1"/>
    <property type="molecule type" value="Genomic_DNA"/>
</dbReference>
<accession>A0A6A6T2T2</accession>
<dbReference type="OrthoDB" id="3682596at2759"/>
<evidence type="ECO:0000259" key="1">
    <source>
        <dbReference type="Pfam" id="PF13013"/>
    </source>
</evidence>
<evidence type="ECO:0000313" key="2">
    <source>
        <dbReference type="EMBL" id="KAF2653617.1"/>
    </source>
</evidence>
<feature type="domain" description="F-box" evidence="1">
    <location>
        <begin position="30"/>
        <end position="106"/>
    </location>
</feature>
<gene>
    <name evidence="2" type="ORF">K491DRAFT_717907</name>
</gene>
<dbReference type="AlphaFoldDB" id="A0A6A6T2T2"/>
<evidence type="ECO:0000313" key="3">
    <source>
        <dbReference type="Proteomes" id="UP000799324"/>
    </source>
</evidence>
<reference evidence="2" key="1">
    <citation type="journal article" date="2020" name="Stud. Mycol.">
        <title>101 Dothideomycetes genomes: a test case for predicting lifestyles and emergence of pathogens.</title>
        <authorList>
            <person name="Haridas S."/>
            <person name="Albert R."/>
            <person name="Binder M."/>
            <person name="Bloem J."/>
            <person name="Labutti K."/>
            <person name="Salamov A."/>
            <person name="Andreopoulos B."/>
            <person name="Baker S."/>
            <person name="Barry K."/>
            <person name="Bills G."/>
            <person name="Bluhm B."/>
            <person name="Cannon C."/>
            <person name="Castanera R."/>
            <person name="Culley D."/>
            <person name="Daum C."/>
            <person name="Ezra D."/>
            <person name="Gonzalez J."/>
            <person name="Henrissat B."/>
            <person name="Kuo A."/>
            <person name="Liang C."/>
            <person name="Lipzen A."/>
            <person name="Lutzoni F."/>
            <person name="Magnuson J."/>
            <person name="Mondo S."/>
            <person name="Nolan M."/>
            <person name="Ohm R."/>
            <person name="Pangilinan J."/>
            <person name="Park H.-J."/>
            <person name="Ramirez L."/>
            <person name="Alfaro M."/>
            <person name="Sun H."/>
            <person name="Tritt A."/>
            <person name="Yoshinaga Y."/>
            <person name="Zwiers L.-H."/>
            <person name="Turgeon B."/>
            <person name="Goodwin S."/>
            <person name="Spatafora J."/>
            <person name="Crous P."/>
            <person name="Grigoriev I."/>
        </authorList>
    </citation>
    <scope>NUCLEOTIDE SEQUENCE</scope>
    <source>
        <strain evidence="2">CBS 122681</strain>
    </source>
</reference>
<dbReference type="Pfam" id="PF13013">
    <property type="entry name" value="F-box-like_2"/>
    <property type="match status" value="1"/>
</dbReference>
<proteinExistence type="predicted"/>
<keyword evidence="3" id="KW-1185">Reference proteome</keyword>
<dbReference type="Proteomes" id="UP000799324">
    <property type="component" value="Unassembled WGS sequence"/>
</dbReference>